<protein>
    <submittedName>
        <fullName evidence="1">Uncharacterized protein</fullName>
    </submittedName>
</protein>
<accession>A0ACC2BR06</accession>
<gene>
    <name evidence="1" type="ORF">O6H91_14G076900</name>
</gene>
<keyword evidence="2" id="KW-1185">Reference proteome</keyword>
<evidence type="ECO:0000313" key="1">
    <source>
        <dbReference type="EMBL" id="KAJ7532204.1"/>
    </source>
</evidence>
<dbReference type="EMBL" id="CM055105">
    <property type="protein sequence ID" value="KAJ7532204.1"/>
    <property type="molecule type" value="Genomic_DNA"/>
</dbReference>
<dbReference type="Proteomes" id="UP001162992">
    <property type="component" value="Chromosome 14"/>
</dbReference>
<evidence type="ECO:0000313" key="2">
    <source>
        <dbReference type="Proteomes" id="UP001162992"/>
    </source>
</evidence>
<comment type="caution">
    <text evidence="1">The sequence shown here is derived from an EMBL/GenBank/DDBJ whole genome shotgun (WGS) entry which is preliminary data.</text>
</comment>
<name>A0ACC2BR06_DIPCM</name>
<proteinExistence type="predicted"/>
<sequence length="248" mass="27435">MAVLAPVKGHRRNANSCSSSPLHSVNRDKRSYRGVRMRSWGKWVSEIRVPHNRSRIWLGSFPTADMAARAYDAALMCLRGPSAAFNFPESLPDLPYAPHLSPKFIQDAAAAAANKDLVSHSFQLPEICSDNGRSASSSDDSTSFTLSSDALCHDEIDYDEMAEPTSLQRQFPDEIEGIGEAVDTFLALPPLPEAPGFASELTSLENLPEFFWDPIQALLFSTPSLSSEEISSYEDSHLAPFYELHLWN</sequence>
<reference evidence="2" key="1">
    <citation type="journal article" date="2024" name="Proc. Natl. Acad. Sci. U.S.A.">
        <title>Extraordinary preservation of gene collinearity over three hundred million years revealed in homosporous lycophytes.</title>
        <authorList>
            <person name="Li C."/>
            <person name="Wickell D."/>
            <person name="Kuo L.Y."/>
            <person name="Chen X."/>
            <person name="Nie B."/>
            <person name="Liao X."/>
            <person name="Peng D."/>
            <person name="Ji J."/>
            <person name="Jenkins J."/>
            <person name="Williams M."/>
            <person name="Shu S."/>
            <person name="Plott C."/>
            <person name="Barry K."/>
            <person name="Rajasekar S."/>
            <person name="Grimwood J."/>
            <person name="Han X."/>
            <person name="Sun S."/>
            <person name="Hou Z."/>
            <person name="He W."/>
            <person name="Dai G."/>
            <person name="Sun C."/>
            <person name="Schmutz J."/>
            <person name="Leebens-Mack J.H."/>
            <person name="Li F.W."/>
            <person name="Wang L."/>
        </authorList>
    </citation>
    <scope>NUCLEOTIDE SEQUENCE [LARGE SCALE GENOMIC DNA]</scope>
    <source>
        <strain evidence="2">cv. PW_Plant_1</strain>
    </source>
</reference>
<organism evidence="1 2">
    <name type="scientific">Diphasiastrum complanatum</name>
    <name type="common">Issler's clubmoss</name>
    <name type="synonym">Lycopodium complanatum</name>
    <dbReference type="NCBI Taxonomy" id="34168"/>
    <lineage>
        <taxon>Eukaryota</taxon>
        <taxon>Viridiplantae</taxon>
        <taxon>Streptophyta</taxon>
        <taxon>Embryophyta</taxon>
        <taxon>Tracheophyta</taxon>
        <taxon>Lycopodiopsida</taxon>
        <taxon>Lycopodiales</taxon>
        <taxon>Lycopodiaceae</taxon>
        <taxon>Lycopodioideae</taxon>
        <taxon>Diphasiastrum</taxon>
    </lineage>
</organism>